<dbReference type="PANTHER" id="PTHR12526">
    <property type="entry name" value="GLYCOSYLTRANSFERASE"/>
    <property type="match status" value="1"/>
</dbReference>
<reference evidence="2" key="1">
    <citation type="journal article" date="2019" name="Int. J. Syst. Evol. Microbiol.">
        <title>The Global Catalogue of Microorganisms (GCM) 10K type strain sequencing project: providing services to taxonomists for standard genome sequencing and annotation.</title>
        <authorList>
            <consortium name="The Broad Institute Genomics Platform"/>
            <consortium name="The Broad Institute Genome Sequencing Center for Infectious Disease"/>
            <person name="Wu L."/>
            <person name="Ma J."/>
        </authorList>
    </citation>
    <scope>NUCLEOTIDE SEQUENCE [LARGE SCALE GENOMIC DNA]</scope>
    <source>
        <strain evidence="2">CECT 8551</strain>
    </source>
</reference>
<protein>
    <submittedName>
        <fullName evidence="1">Glycosyltransferase</fullName>
        <ecNumber evidence="1">2.4.-.-</ecNumber>
    </submittedName>
</protein>
<dbReference type="EC" id="2.4.-.-" evidence="1"/>
<dbReference type="GO" id="GO:0016757">
    <property type="term" value="F:glycosyltransferase activity"/>
    <property type="evidence" value="ECO:0007669"/>
    <property type="project" value="UniProtKB-KW"/>
</dbReference>
<gene>
    <name evidence="1" type="ORF">ACFOUP_04970</name>
</gene>
<accession>A0ABV8EKE6</accession>
<dbReference type="Gene3D" id="3.40.50.2000">
    <property type="entry name" value="Glycogen Phosphorylase B"/>
    <property type="match status" value="2"/>
</dbReference>
<dbReference type="PANTHER" id="PTHR12526:SF637">
    <property type="entry name" value="GLYCOSYLTRANSFERASE EPSF-RELATED"/>
    <property type="match status" value="1"/>
</dbReference>
<dbReference type="Proteomes" id="UP001595766">
    <property type="component" value="Unassembled WGS sequence"/>
</dbReference>
<name>A0ABV8EKE6_9BACT</name>
<evidence type="ECO:0000313" key="2">
    <source>
        <dbReference type="Proteomes" id="UP001595766"/>
    </source>
</evidence>
<comment type="caution">
    <text evidence="1">The sequence shown here is derived from an EMBL/GenBank/DDBJ whole genome shotgun (WGS) entry which is preliminary data.</text>
</comment>
<keyword evidence="1" id="KW-0808">Transferase</keyword>
<dbReference type="Pfam" id="PF13692">
    <property type="entry name" value="Glyco_trans_1_4"/>
    <property type="match status" value="1"/>
</dbReference>
<dbReference type="EMBL" id="JBHSAV010000016">
    <property type="protein sequence ID" value="MFC3975715.1"/>
    <property type="molecule type" value="Genomic_DNA"/>
</dbReference>
<dbReference type="SUPFAM" id="SSF53756">
    <property type="entry name" value="UDP-Glycosyltransferase/glycogen phosphorylase"/>
    <property type="match status" value="1"/>
</dbReference>
<sequence>MKIVHVQYGASSSGNYTITLHKLMKSNGVDSSVLALFSNFVPDDPKIQFFGKLPNLKSRLDHKLQARLNKENNKEFGNFSYPKFGTDISGHPLVKHADIIYIHWALGGFLNLKSFKKIAELGKPVVFVIHDMWIFTGGCHYSFECDNFKTFCRSCQVLPNPSDFDRSSKLFAKKEQFFNSFENLFFVSPSKWMEKNAKSSALLKGKSITQIYNSVSENFQEMPSKSEKFIKRSNKKIIGFGANYISSPYKGFKYLLEALQHLGNRGLNEKYEILVFGSNLSDEVIDKIPFKVHYTGYLSNENDICEAYNSMDVFVVSSVADNLPTTVLESLRCGTAVVGFETGGIPEMVEHKMNGYLAKSLSSEDLADGISYCLEEGLRGKLKAEFADEAIMQSHLDLFASLKHK</sequence>
<keyword evidence="2" id="KW-1185">Reference proteome</keyword>
<keyword evidence="1" id="KW-0328">Glycosyltransferase</keyword>
<evidence type="ECO:0000313" key="1">
    <source>
        <dbReference type="EMBL" id="MFC3975715.1"/>
    </source>
</evidence>
<organism evidence="1 2">
    <name type="scientific">Belliella kenyensis</name>
    <dbReference type="NCBI Taxonomy" id="1472724"/>
    <lineage>
        <taxon>Bacteria</taxon>
        <taxon>Pseudomonadati</taxon>
        <taxon>Bacteroidota</taxon>
        <taxon>Cytophagia</taxon>
        <taxon>Cytophagales</taxon>
        <taxon>Cyclobacteriaceae</taxon>
        <taxon>Belliella</taxon>
    </lineage>
</organism>
<proteinExistence type="predicted"/>
<dbReference type="RefSeq" id="WP_241295895.1">
    <property type="nucleotide sequence ID" value="NZ_JAKZGR010000011.1"/>
</dbReference>